<dbReference type="AlphaFoldDB" id="A0A2N1P193"/>
<accession>A0A2N1P193</accession>
<proteinExistence type="predicted"/>
<evidence type="ECO:0000313" key="1">
    <source>
        <dbReference type="EMBL" id="PKK79892.1"/>
    </source>
</evidence>
<protein>
    <submittedName>
        <fullName evidence="1">Uncharacterized protein</fullName>
    </submittedName>
</protein>
<dbReference type="EMBL" id="LLXL01000029">
    <property type="protein sequence ID" value="PKK79892.1"/>
    <property type="molecule type" value="Genomic_DNA"/>
</dbReference>
<reference evidence="1 2" key="2">
    <citation type="submission" date="2017-10" db="EMBL/GenBank/DDBJ databases">
        <title>Extensive intraspecific genome diversity in a model arbuscular mycorrhizal fungus.</title>
        <authorList>
            <person name="Chen E.C.H."/>
            <person name="Morin E."/>
            <person name="Baudet D."/>
            <person name="Noel J."/>
            <person name="Ndikumana S."/>
            <person name="Charron P."/>
            <person name="St-Onge C."/>
            <person name="Giorgi J."/>
            <person name="Grigoriev I.V."/>
            <person name="Roux C."/>
            <person name="Martin F.M."/>
            <person name="Corradi N."/>
        </authorList>
    </citation>
    <scope>NUCLEOTIDE SEQUENCE [LARGE SCALE GENOMIC DNA]</scope>
    <source>
        <strain evidence="1 2">C2</strain>
    </source>
</reference>
<organism evidence="1 2">
    <name type="scientific">Rhizophagus irregularis</name>
    <dbReference type="NCBI Taxonomy" id="588596"/>
    <lineage>
        <taxon>Eukaryota</taxon>
        <taxon>Fungi</taxon>
        <taxon>Fungi incertae sedis</taxon>
        <taxon>Mucoromycota</taxon>
        <taxon>Glomeromycotina</taxon>
        <taxon>Glomeromycetes</taxon>
        <taxon>Glomerales</taxon>
        <taxon>Glomeraceae</taxon>
        <taxon>Rhizophagus</taxon>
    </lineage>
</organism>
<sequence length="88" mass="10795">MGNFRGVYNDNINKLSYKKEVRVVIKNLWNFVYEEFKQRIWIPRCDEIMEIERKEEEKLEKIEKNKITQSIKKVTLNRLTVNNGRIQY</sequence>
<gene>
    <name evidence="1" type="ORF">RhiirC2_768673</name>
</gene>
<name>A0A2N1P193_9GLOM</name>
<evidence type="ECO:0000313" key="2">
    <source>
        <dbReference type="Proteomes" id="UP000233469"/>
    </source>
</evidence>
<reference evidence="1 2" key="1">
    <citation type="submission" date="2016-04" db="EMBL/GenBank/DDBJ databases">
        <title>Genome analyses suggest a sexual origin of heterokaryosis in a supposedly ancient asexual fungus.</title>
        <authorList>
            <person name="Ropars J."/>
            <person name="Sedzielewska K."/>
            <person name="Noel J."/>
            <person name="Charron P."/>
            <person name="Farinelli L."/>
            <person name="Marton T."/>
            <person name="Kruger M."/>
            <person name="Pelin A."/>
            <person name="Brachmann A."/>
            <person name="Corradi N."/>
        </authorList>
    </citation>
    <scope>NUCLEOTIDE SEQUENCE [LARGE SCALE GENOMIC DNA]</scope>
    <source>
        <strain evidence="1 2">C2</strain>
    </source>
</reference>
<comment type="caution">
    <text evidence="1">The sequence shown here is derived from an EMBL/GenBank/DDBJ whole genome shotgun (WGS) entry which is preliminary data.</text>
</comment>
<dbReference type="Proteomes" id="UP000233469">
    <property type="component" value="Unassembled WGS sequence"/>
</dbReference>